<dbReference type="InterPro" id="IPR036388">
    <property type="entry name" value="WH-like_DNA-bd_sf"/>
</dbReference>
<dbReference type="OrthoDB" id="9810372at2"/>
<evidence type="ECO:0000256" key="1">
    <source>
        <dbReference type="ARBA" id="ARBA00006479"/>
    </source>
</evidence>
<dbReference type="InterPro" id="IPR036390">
    <property type="entry name" value="WH_DNA-bd_sf"/>
</dbReference>
<sequence>MEAEPQAIVPTARCGPMMVEPEVVSRPLKLQIFEHVRALGPVSRAEVAKRLSISPATVSTLTAELIESGVLREEAVTRDPGDVVRGRPPVGLAVRPEAFIVAGIKLSDRERTGILVDFAGRQLAAIRIAVDPGGVAPEAQIDSLVQMVDGMLAEIGKTRVDLSAVGVGIPGFVEHGTGRVHWSPVLDRRDIDFAALATARLGLPVTVDNDANLVALAELWFGRGRDKPDFAVVTVEHGVGMGVVMNHRLVRGANGLGLELGHTKVQLEGALCRCGQRGCLEAYIADYALAREATAALNLGTRELPSIAELVEQLHGEAQGGNAAAQSIFQRAGRYLALGLANVVNLIDPTLIILAGERMRYDYLRAEDLLADMQAFVIRDPETLPPLRIHEWGDLLWAHGAAALALSMVTETEIGAPREAVA</sequence>
<keyword evidence="2" id="KW-0808">Transferase</keyword>
<keyword evidence="2" id="KW-0418">Kinase</keyword>
<dbReference type="CDD" id="cd24073">
    <property type="entry name" value="ASKHA_ATPase_ROK_CYANR"/>
    <property type="match status" value="1"/>
</dbReference>
<organism evidence="2 3">
    <name type="scientific">Allosediminivita pacifica</name>
    <dbReference type="NCBI Taxonomy" id="1267769"/>
    <lineage>
        <taxon>Bacteria</taxon>
        <taxon>Pseudomonadati</taxon>
        <taxon>Pseudomonadota</taxon>
        <taxon>Alphaproteobacteria</taxon>
        <taxon>Rhodobacterales</taxon>
        <taxon>Paracoccaceae</taxon>
        <taxon>Allosediminivita</taxon>
    </lineage>
</organism>
<dbReference type="AlphaFoldDB" id="A0A2T6AQ03"/>
<dbReference type="Proteomes" id="UP000244069">
    <property type="component" value="Unassembled WGS sequence"/>
</dbReference>
<dbReference type="GO" id="GO:0016301">
    <property type="term" value="F:kinase activity"/>
    <property type="evidence" value="ECO:0007669"/>
    <property type="project" value="UniProtKB-KW"/>
</dbReference>
<evidence type="ECO:0000313" key="3">
    <source>
        <dbReference type="Proteomes" id="UP000244069"/>
    </source>
</evidence>
<comment type="similarity">
    <text evidence="1">Belongs to the ROK (NagC/XylR) family.</text>
</comment>
<protein>
    <submittedName>
        <fullName evidence="2">Putative NBD/HSP70 family sugar kinase</fullName>
    </submittedName>
</protein>
<proteinExistence type="inferred from homology"/>
<dbReference type="Pfam" id="PF00480">
    <property type="entry name" value="ROK"/>
    <property type="match status" value="1"/>
</dbReference>
<name>A0A2T6AQ03_9RHOB</name>
<dbReference type="InterPro" id="IPR043129">
    <property type="entry name" value="ATPase_NBD"/>
</dbReference>
<dbReference type="InterPro" id="IPR000600">
    <property type="entry name" value="ROK"/>
</dbReference>
<evidence type="ECO:0000313" key="2">
    <source>
        <dbReference type="EMBL" id="PTX45903.1"/>
    </source>
</evidence>
<dbReference type="PANTHER" id="PTHR18964:SF149">
    <property type="entry name" value="BIFUNCTIONAL UDP-N-ACETYLGLUCOSAMINE 2-EPIMERASE_N-ACETYLMANNOSAMINE KINASE"/>
    <property type="match status" value="1"/>
</dbReference>
<dbReference type="Gene3D" id="1.10.10.10">
    <property type="entry name" value="Winged helix-like DNA-binding domain superfamily/Winged helix DNA-binding domain"/>
    <property type="match status" value="1"/>
</dbReference>
<dbReference type="SUPFAM" id="SSF53067">
    <property type="entry name" value="Actin-like ATPase domain"/>
    <property type="match status" value="1"/>
</dbReference>
<accession>A0A2T6AQ03</accession>
<dbReference type="SUPFAM" id="SSF46785">
    <property type="entry name" value="Winged helix' DNA-binding domain"/>
    <property type="match status" value="1"/>
</dbReference>
<dbReference type="EMBL" id="QBKN01000019">
    <property type="protein sequence ID" value="PTX45903.1"/>
    <property type="molecule type" value="Genomic_DNA"/>
</dbReference>
<dbReference type="RefSeq" id="WP_107977563.1">
    <property type="nucleotide sequence ID" value="NZ_BMEZ01000020.1"/>
</dbReference>
<dbReference type="Gene3D" id="3.30.420.40">
    <property type="match status" value="2"/>
</dbReference>
<keyword evidence="3" id="KW-1185">Reference proteome</keyword>
<dbReference type="PANTHER" id="PTHR18964">
    <property type="entry name" value="ROK (REPRESSOR, ORF, KINASE) FAMILY"/>
    <property type="match status" value="1"/>
</dbReference>
<reference evidence="2 3" key="1">
    <citation type="submission" date="2018-04" db="EMBL/GenBank/DDBJ databases">
        <title>Genomic Encyclopedia of Archaeal and Bacterial Type Strains, Phase II (KMG-II): from individual species to whole genera.</title>
        <authorList>
            <person name="Goeker M."/>
        </authorList>
    </citation>
    <scope>NUCLEOTIDE SEQUENCE [LARGE SCALE GENOMIC DNA]</scope>
    <source>
        <strain evidence="2 3">DSM 29329</strain>
    </source>
</reference>
<gene>
    <name evidence="2" type="ORF">C8N44_11961</name>
</gene>
<comment type="caution">
    <text evidence="2">The sequence shown here is derived from an EMBL/GenBank/DDBJ whole genome shotgun (WGS) entry which is preliminary data.</text>
</comment>